<evidence type="ECO:0008006" key="3">
    <source>
        <dbReference type="Google" id="ProtNLM"/>
    </source>
</evidence>
<keyword evidence="2" id="KW-1185">Reference proteome</keyword>
<dbReference type="InterPro" id="IPR021890">
    <property type="entry name" value="DUF3501"/>
</dbReference>
<gene>
    <name evidence="1" type="ORF">AMOR_34310</name>
</gene>
<sequence>MRPVRREELLELAMYERSRAEIRTAILEAKRRRRVHVAGVLTFLFENTATIRYQIQEMMRAEHMAKEEDIRHELETYNELLGGQGELGVSLLIEIPEPEQRDAKLRAWTALPSHLYLELPGGERIRPRFDPRQVGDDRLSSVQYLKFDVRGTPPVAVGVDLPGLEGRTELDAEQRDALAQDLAQEPG</sequence>
<protein>
    <recommendedName>
        <fullName evidence="3">DUF3501 family protein</fullName>
    </recommendedName>
</protein>
<reference evidence="2" key="1">
    <citation type="journal article" date="2022" name="Int. J. Syst. Evol. Microbiol.">
        <title>Anaeromyxobacter oryzae sp. nov., Anaeromyxobacter diazotrophicus sp. nov. and Anaeromyxobacter paludicola sp. nov., isolated from paddy soils.</title>
        <authorList>
            <person name="Itoh H."/>
            <person name="Xu Z."/>
            <person name="Mise K."/>
            <person name="Masuda Y."/>
            <person name="Ushijima N."/>
            <person name="Hayakawa C."/>
            <person name="Shiratori Y."/>
            <person name="Senoo K."/>
        </authorList>
    </citation>
    <scope>NUCLEOTIDE SEQUENCE [LARGE SCALE GENOMIC DNA]</scope>
    <source>
        <strain evidence="2">Red232</strain>
    </source>
</reference>
<dbReference type="EMBL" id="AP025591">
    <property type="protein sequence ID" value="BDG04435.1"/>
    <property type="molecule type" value="Genomic_DNA"/>
</dbReference>
<dbReference type="Proteomes" id="UP001162891">
    <property type="component" value="Chromosome"/>
</dbReference>
<name>A0ABM7WY30_9BACT</name>
<dbReference type="RefSeq" id="WP_248352804.1">
    <property type="nucleotide sequence ID" value="NZ_AP025591.1"/>
</dbReference>
<organism evidence="1 2">
    <name type="scientific">Anaeromyxobacter oryzae</name>
    <dbReference type="NCBI Taxonomy" id="2918170"/>
    <lineage>
        <taxon>Bacteria</taxon>
        <taxon>Pseudomonadati</taxon>
        <taxon>Myxococcota</taxon>
        <taxon>Myxococcia</taxon>
        <taxon>Myxococcales</taxon>
        <taxon>Cystobacterineae</taxon>
        <taxon>Anaeromyxobacteraceae</taxon>
        <taxon>Anaeromyxobacter</taxon>
    </lineage>
</organism>
<accession>A0ABM7WY30</accession>
<dbReference type="Pfam" id="PF12007">
    <property type="entry name" value="DUF3501"/>
    <property type="match status" value="1"/>
</dbReference>
<evidence type="ECO:0000313" key="1">
    <source>
        <dbReference type="EMBL" id="BDG04435.1"/>
    </source>
</evidence>
<proteinExistence type="predicted"/>
<evidence type="ECO:0000313" key="2">
    <source>
        <dbReference type="Proteomes" id="UP001162891"/>
    </source>
</evidence>